<dbReference type="Gene3D" id="1.10.10.10">
    <property type="entry name" value="Winged helix-like DNA-binding domain superfamily/Winged helix DNA-binding domain"/>
    <property type="match status" value="1"/>
</dbReference>
<dbReference type="PANTHER" id="PTHR43537:SF53">
    <property type="entry name" value="HTH-TYPE TRANSCRIPTIONAL REPRESSOR NANR"/>
    <property type="match status" value="1"/>
</dbReference>
<dbReference type="InterPro" id="IPR011711">
    <property type="entry name" value="GntR_C"/>
</dbReference>
<evidence type="ECO:0000313" key="6">
    <source>
        <dbReference type="Proteomes" id="UP000609531"/>
    </source>
</evidence>
<keyword evidence="2" id="KW-0238">DNA-binding</keyword>
<dbReference type="SMART" id="SM00895">
    <property type="entry name" value="FCD"/>
    <property type="match status" value="1"/>
</dbReference>
<keyword evidence="3" id="KW-0804">Transcription</keyword>
<dbReference type="InterPro" id="IPR008920">
    <property type="entry name" value="TF_FadR/GntR_C"/>
</dbReference>
<proteinExistence type="predicted"/>
<evidence type="ECO:0000256" key="3">
    <source>
        <dbReference type="ARBA" id="ARBA00023163"/>
    </source>
</evidence>
<evidence type="ECO:0000256" key="1">
    <source>
        <dbReference type="ARBA" id="ARBA00023015"/>
    </source>
</evidence>
<dbReference type="Pfam" id="PF07729">
    <property type="entry name" value="FCD"/>
    <property type="match status" value="1"/>
</dbReference>
<dbReference type="CDD" id="cd07377">
    <property type="entry name" value="WHTH_GntR"/>
    <property type="match status" value="1"/>
</dbReference>
<evidence type="ECO:0000313" key="5">
    <source>
        <dbReference type="EMBL" id="MBJ3775635.1"/>
    </source>
</evidence>
<evidence type="ECO:0000259" key="4">
    <source>
        <dbReference type="PROSITE" id="PS50949"/>
    </source>
</evidence>
<dbReference type="PROSITE" id="PS50949">
    <property type="entry name" value="HTH_GNTR"/>
    <property type="match status" value="1"/>
</dbReference>
<dbReference type="PANTHER" id="PTHR43537">
    <property type="entry name" value="TRANSCRIPTIONAL REGULATOR, GNTR FAMILY"/>
    <property type="match status" value="1"/>
</dbReference>
<comment type="caution">
    <text evidence="5">The sequence shown here is derived from an EMBL/GenBank/DDBJ whole genome shotgun (WGS) entry which is preliminary data.</text>
</comment>
<accession>A0A934IPF1</accession>
<name>A0A934IPF1_9HYPH</name>
<dbReference type="SUPFAM" id="SSF48008">
    <property type="entry name" value="GntR ligand-binding domain-like"/>
    <property type="match status" value="1"/>
</dbReference>
<dbReference type="Gene3D" id="1.20.120.530">
    <property type="entry name" value="GntR ligand-binding domain-like"/>
    <property type="match status" value="1"/>
</dbReference>
<sequence length="220" mass="24036">MDAIYGCRLEPGARLTEEALADLFGVSRTIVRQALARLAQDGIVVHRPNRGTQVATPTRKDAQQTFAVRRMVEPEIVSLLAQRSDAALVRRLERHLDTENKARETGADTRLLRLTGRFHMMLAEATGFPVLARLVAELQAFTCLSVMLYSRSADDASPPCEHEAIVAAIAGGEAERAAELMRHHLTHVEARLNLSAPVDEVDTLAKALGMPPAGALAMRR</sequence>
<dbReference type="GO" id="GO:0003700">
    <property type="term" value="F:DNA-binding transcription factor activity"/>
    <property type="evidence" value="ECO:0007669"/>
    <property type="project" value="InterPro"/>
</dbReference>
<evidence type="ECO:0000256" key="2">
    <source>
        <dbReference type="ARBA" id="ARBA00023125"/>
    </source>
</evidence>
<dbReference type="GO" id="GO:0003677">
    <property type="term" value="F:DNA binding"/>
    <property type="evidence" value="ECO:0007669"/>
    <property type="project" value="UniProtKB-KW"/>
</dbReference>
<keyword evidence="1" id="KW-0805">Transcription regulation</keyword>
<dbReference type="SMART" id="SM00345">
    <property type="entry name" value="HTH_GNTR"/>
    <property type="match status" value="1"/>
</dbReference>
<dbReference type="InterPro" id="IPR036390">
    <property type="entry name" value="WH_DNA-bd_sf"/>
</dbReference>
<dbReference type="AlphaFoldDB" id="A0A934IPF1"/>
<dbReference type="PRINTS" id="PR00035">
    <property type="entry name" value="HTHGNTR"/>
</dbReference>
<protein>
    <submittedName>
        <fullName evidence="5">GntR family transcriptional regulator</fullName>
    </submittedName>
</protein>
<dbReference type="Pfam" id="PF00392">
    <property type="entry name" value="GntR"/>
    <property type="match status" value="1"/>
</dbReference>
<feature type="domain" description="HTH gntR-type" evidence="4">
    <location>
        <begin position="1"/>
        <end position="57"/>
    </location>
</feature>
<dbReference type="EMBL" id="JAEKJA010000006">
    <property type="protein sequence ID" value="MBJ3775635.1"/>
    <property type="molecule type" value="Genomic_DNA"/>
</dbReference>
<gene>
    <name evidence="5" type="ORF">JCR33_08065</name>
</gene>
<dbReference type="InterPro" id="IPR036388">
    <property type="entry name" value="WH-like_DNA-bd_sf"/>
</dbReference>
<dbReference type="SUPFAM" id="SSF46785">
    <property type="entry name" value="Winged helix' DNA-binding domain"/>
    <property type="match status" value="1"/>
</dbReference>
<reference evidence="5" key="1">
    <citation type="submission" date="2020-12" db="EMBL/GenBank/DDBJ databases">
        <title>Bacterial taxonomy.</title>
        <authorList>
            <person name="Pan X."/>
        </authorList>
    </citation>
    <scope>NUCLEOTIDE SEQUENCE</scope>
    <source>
        <strain evidence="5">B2012</strain>
    </source>
</reference>
<organism evidence="5 6">
    <name type="scientific">Acuticoccus mangrovi</name>
    <dbReference type="NCBI Taxonomy" id="2796142"/>
    <lineage>
        <taxon>Bacteria</taxon>
        <taxon>Pseudomonadati</taxon>
        <taxon>Pseudomonadota</taxon>
        <taxon>Alphaproteobacteria</taxon>
        <taxon>Hyphomicrobiales</taxon>
        <taxon>Amorphaceae</taxon>
        <taxon>Acuticoccus</taxon>
    </lineage>
</organism>
<dbReference type="Proteomes" id="UP000609531">
    <property type="component" value="Unassembled WGS sequence"/>
</dbReference>
<dbReference type="InterPro" id="IPR000524">
    <property type="entry name" value="Tscrpt_reg_HTH_GntR"/>
</dbReference>
<keyword evidence="6" id="KW-1185">Reference proteome</keyword>